<organism evidence="1">
    <name type="scientific">marine sediment metagenome</name>
    <dbReference type="NCBI Taxonomy" id="412755"/>
    <lineage>
        <taxon>unclassified sequences</taxon>
        <taxon>metagenomes</taxon>
        <taxon>ecological metagenomes</taxon>
    </lineage>
</organism>
<evidence type="ECO:0000313" key="1">
    <source>
        <dbReference type="EMBL" id="KKN35120.1"/>
    </source>
</evidence>
<name>A0A0F9PTX9_9ZZZZ</name>
<dbReference type="EMBL" id="LAZR01002062">
    <property type="protein sequence ID" value="KKN35120.1"/>
    <property type="molecule type" value="Genomic_DNA"/>
</dbReference>
<accession>A0A0F9PTX9</accession>
<sequence>MPTGCFVIVLPIDSDFKIMGYYFKESNSQFEITSDLFLRLNLDHSKNDYNLLKLKESIIFSYHFKFKGKLARKAFGIIIGMFLNQDDRPEKFRSSLKEAAEALEMPSLDILNKSKEEFEIILKEIYLEHLEPLIDILEPEALKKSIINITKFMLSGGKKERKIAQDLLEKIENSEHIKISDFYRTAENAVKSSDYDRAAKFYFKAGELAEELYLMDIAVSLKEKGKFSQQIPELSKEREKTVEEARNALRKEDFHTAYISYKKASEISKKLIQFKKEEEYRLKSKALEDFYKIDQKYKKPK</sequence>
<gene>
    <name evidence="1" type="ORF">LCGC14_0786940</name>
</gene>
<dbReference type="AlphaFoldDB" id="A0A0F9PTX9"/>
<comment type="caution">
    <text evidence="1">The sequence shown here is derived from an EMBL/GenBank/DDBJ whole genome shotgun (WGS) entry which is preliminary data.</text>
</comment>
<protein>
    <submittedName>
        <fullName evidence="1">Uncharacterized protein</fullName>
    </submittedName>
</protein>
<reference evidence="1" key="1">
    <citation type="journal article" date="2015" name="Nature">
        <title>Complex archaea that bridge the gap between prokaryotes and eukaryotes.</title>
        <authorList>
            <person name="Spang A."/>
            <person name="Saw J.H."/>
            <person name="Jorgensen S.L."/>
            <person name="Zaremba-Niedzwiedzka K."/>
            <person name="Martijn J."/>
            <person name="Lind A.E."/>
            <person name="van Eijk R."/>
            <person name="Schleper C."/>
            <person name="Guy L."/>
            <person name="Ettema T.J."/>
        </authorList>
    </citation>
    <scope>NUCLEOTIDE SEQUENCE</scope>
</reference>
<proteinExistence type="predicted"/>